<evidence type="ECO:0000256" key="1">
    <source>
        <dbReference type="ARBA" id="ARBA00022473"/>
    </source>
</evidence>
<keyword evidence="12" id="KW-1185">Reference proteome</keyword>
<dbReference type="SMART" id="SM00353">
    <property type="entry name" value="HLH"/>
    <property type="match status" value="1"/>
</dbReference>
<dbReference type="AlphaFoldDB" id="A0A0V0ZC04"/>
<keyword evidence="1" id="KW-0217">Developmental protein</keyword>
<dbReference type="Proteomes" id="UP000054783">
    <property type="component" value="Unassembled WGS sequence"/>
</dbReference>
<dbReference type="PROSITE" id="PS50888">
    <property type="entry name" value="BHLH"/>
    <property type="match status" value="1"/>
</dbReference>
<dbReference type="Gene3D" id="4.10.280.10">
    <property type="entry name" value="Helix-loop-helix DNA-binding domain"/>
    <property type="match status" value="1"/>
</dbReference>
<feature type="compositionally biased region" description="Low complexity" evidence="9">
    <location>
        <begin position="149"/>
        <end position="158"/>
    </location>
</feature>
<evidence type="ECO:0000256" key="6">
    <source>
        <dbReference type="ARBA" id="ARBA00023242"/>
    </source>
</evidence>
<evidence type="ECO:0000256" key="7">
    <source>
        <dbReference type="ARBA" id="ARBA00059086"/>
    </source>
</evidence>
<dbReference type="InterPro" id="IPR050283">
    <property type="entry name" value="E-box_TF_Regulators"/>
</dbReference>
<evidence type="ECO:0000256" key="3">
    <source>
        <dbReference type="ARBA" id="ARBA00023015"/>
    </source>
</evidence>
<evidence type="ECO:0000313" key="11">
    <source>
        <dbReference type="EMBL" id="KRY09950.1"/>
    </source>
</evidence>
<dbReference type="EMBL" id="JYDQ01000250">
    <property type="protein sequence ID" value="KRY09950.1"/>
    <property type="molecule type" value="Genomic_DNA"/>
</dbReference>
<dbReference type="SUPFAM" id="SSF47459">
    <property type="entry name" value="HLH, helix-loop-helix DNA-binding domain"/>
    <property type="match status" value="1"/>
</dbReference>
<dbReference type="Pfam" id="PF00010">
    <property type="entry name" value="HLH"/>
    <property type="match status" value="1"/>
</dbReference>
<dbReference type="GO" id="GO:0046983">
    <property type="term" value="F:protein dimerization activity"/>
    <property type="evidence" value="ECO:0007669"/>
    <property type="project" value="InterPro"/>
</dbReference>
<comment type="function">
    <text evidence="7">Involved in the establishment and dorsoventral patterning of germ layers in the embryo.</text>
</comment>
<evidence type="ECO:0000256" key="9">
    <source>
        <dbReference type="SAM" id="MobiDB-lite"/>
    </source>
</evidence>
<comment type="caution">
    <text evidence="11">The sequence shown here is derived from an EMBL/GenBank/DDBJ whole genome shotgun (WGS) entry which is preliminary data.</text>
</comment>
<dbReference type="GO" id="GO:0030154">
    <property type="term" value="P:cell differentiation"/>
    <property type="evidence" value="ECO:0007669"/>
    <property type="project" value="UniProtKB-KW"/>
</dbReference>
<feature type="region of interest" description="Disordered" evidence="9">
    <location>
        <begin position="115"/>
        <end position="170"/>
    </location>
</feature>
<evidence type="ECO:0000256" key="8">
    <source>
        <dbReference type="ARBA" id="ARBA00072365"/>
    </source>
</evidence>
<organism evidence="11 12">
    <name type="scientific">Trichinella patagoniensis</name>
    <dbReference type="NCBI Taxonomy" id="990121"/>
    <lineage>
        <taxon>Eukaryota</taxon>
        <taxon>Metazoa</taxon>
        <taxon>Ecdysozoa</taxon>
        <taxon>Nematoda</taxon>
        <taxon>Enoplea</taxon>
        <taxon>Dorylaimia</taxon>
        <taxon>Trichinellida</taxon>
        <taxon>Trichinellidae</taxon>
        <taxon>Trichinella</taxon>
    </lineage>
</organism>
<dbReference type="InterPro" id="IPR036638">
    <property type="entry name" value="HLH_DNA-bd_sf"/>
</dbReference>
<dbReference type="PANTHER" id="PTHR23349:SF50">
    <property type="entry name" value="PROTEIN TWIST"/>
    <property type="match status" value="1"/>
</dbReference>
<evidence type="ECO:0000259" key="10">
    <source>
        <dbReference type="PROSITE" id="PS50888"/>
    </source>
</evidence>
<feature type="non-terminal residue" evidence="11">
    <location>
        <position position="1"/>
    </location>
</feature>
<dbReference type="GO" id="GO:0000981">
    <property type="term" value="F:DNA-binding transcription factor activity, RNA polymerase II-specific"/>
    <property type="evidence" value="ECO:0007669"/>
    <property type="project" value="TreeGrafter"/>
</dbReference>
<sequence>LAKFSLAFDVGGFSTMETVIKSEPMEKYDVISDYSTMLLSPVSNMQIPSNLLNKRDSFTLCRSIPSWTFDNGSDQKLTGQTVLTNLEPSNRHRCLNVKRARLDIDSRHHFMIGDSVQQESQQQEQKQQQGREEQKHKQEQKQAQEQEQQRQQQTNSRTTKSKKKVLSPEELQNQRVLANIRERQRTQSLNEAFAMLRKIIPTLPSDKLSKIQTLRLAAHYIDFLWKVLQNETSESYRVVPTTSIDQLKTHERLGYAFSAWRMENANGGSYWNGSNSVENFCSPSTVSSQRPYEDGNQDAVGSVSLTFPSAYSSTF</sequence>
<dbReference type="OrthoDB" id="8583783at2759"/>
<feature type="domain" description="BHLH" evidence="10">
    <location>
        <begin position="173"/>
        <end position="224"/>
    </location>
</feature>
<dbReference type="InterPro" id="IPR011598">
    <property type="entry name" value="bHLH_dom"/>
</dbReference>
<proteinExistence type="predicted"/>
<keyword evidence="5" id="KW-0804">Transcription</keyword>
<evidence type="ECO:0000256" key="4">
    <source>
        <dbReference type="ARBA" id="ARBA00023125"/>
    </source>
</evidence>
<gene>
    <name evidence="11" type="primary">Twist2</name>
    <name evidence="11" type="ORF">T12_6577</name>
</gene>
<evidence type="ECO:0000256" key="5">
    <source>
        <dbReference type="ARBA" id="ARBA00023163"/>
    </source>
</evidence>
<dbReference type="STRING" id="990121.A0A0V0ZC04"/>
<keyword evidence="6" id="KW-0539">Nucleus</keyword>
<accession>A0A0V0ZC04</accession>
<keyword evidence="3" id="KW-0805">Transcription regulation</keyword>
<keyword evidence="4" id="KW-0238">DNA-binding</keyword>
<reference evidence="11 12" key="1">
    <citation type="submission" date="2015-01" db="EMBL/GenBank/DDBJ databases">
        <title>Evolution of Trichinella species and genotypes.</title>
        <authorList>
            <person name="Korhonen P.K."/>
            <person name="Edoardo P."/>
            <person name="Giuseppe L.R."/>
            <person name="Gasser R.B."/>
        </authorList>
    </citation>
    <scope>NUCLEOTIDE SEQUENCE [LARGE SCALE GENOMIC DNA]</scope>
    <source>
        <strain evidence="11">ISS2496</strain>
    </source>
</reference>
<dbReference type="PANTHER" id="PTHR23349">
    <property type="entry name" value="BASIC HELIX-LOOP-HELIX TRANSCRIPTION FACTOR, TWIST"/>
    <property type="match status" value="1"/>
</dbReference>
<feature type="compositionally biased region" description="Basic and acidic residues" evidence="9">
    <location>
        <begin position="129"/>
        <end position="148"/>
    </location>
</feature>
<name>A0A0V0ZC04_9BILA</name>
<evidence type="ECO:0000256" key="2">
    <source>
        <dbReference type="ARBA" id="ARBA00022782"/>
    </source>
</evidence>
<keyword evidence="2" id="KW-0221">Differentiation</keyword>
<dbReference type="FunFam" id="4.10.280.10:FF:000030">
    <property type="entry name" value="Twist transcription factor"/>
    <property type="match status" value="1"/>
</dbReference>
<evidence type="ECO:0000313" key="12">
    <source>
        <dbReference type="Proteomes" id="UP000054783"/>
    </source>
</evidence>
<feature type="compositionally biased region" description="Low complexity" evidence="9">
    <location>
        <begin position="117"/>
        <end position="128"/>
    </location>
</feature>
<protein>
    <recommendedName>
        <fullName evidence="8">Protein twist</fullName>
    </recommendedName>
</protein>
<dbReference type="GO" id="GO:0000977">
    <property type="term" value="F:RNA polymerase II transcription regulatory region sequence-specific DNA binding"/>
    <property type="evidence" value="ECO:0007669"/>
    <property type="project" value="TreeGrafter"/>
</dbReference>